<evidence type="ECO:0000256" key="1">
    <source>
        <dbReference type="ARBA" id="ARBA00008343"/>
    </source>
</evidence>
<dbReference type="InterPro" id="IPR003265">
    <property type="entry name" value="HhH-GPD_domain"/>
</dbReference>
<keyword evidence="7" id="KW-0411">Iron-sulfur</keyword>
<evidence type="ECO:0000256" key="4">
    <source>
        <dbReference type="ARBA" id="ARBA00022763"/>
    </source>
</evidence>
<dbReference type="GO" id="GO:0046872">
    <property type="term" value="F:metal ion binding"/>
    <property type="evidence" value="ECO:0007669"/>
    <property type="project" value="UniProtKB-KW"/>
</dbReference>
<evidence type="ECO:0000256" key="3">
    <source>
        <dbReference type="ARBA" id="ARBA00022723"/>
    </source>
</evidence>
<dbReference type="InterPro" id="IPR011257">
    <property type="entry name" value="DNA_glycosylase"/>
</dbReference>
<organism evidence="11 12">
    <name type="scientific">Candidatus Spechtbacteria bacterium RIFCSPLOWO2_02_FULL_38_8</name>
    <dbReference type="NCBI Taxonomy" id="1802164"/>
    <lineage>
        <taxon>Bacteria</taxon>
        <taxon>Candidatus Spechtiibacteriota</taxon>
    </lineage>
</organism>
<dbReference type="PANTHER" id="PTHR10359:SF18">
    <property type="entry name" value="ENDONUCLEASE III"/>
    <property type="match status" value="1"/>
</dbReference>
<protein>
    <recommendedName>
        <fullName evidence="10">HhH-GPD domain-containing protein</fullName>
    </recommendedName>
</protein>
<comment type="similarity">
    <text evidence="1">Belongs to the Nth/MutY family.</text>
</comment>
<keyword evidence="6" id="KW-0408">Iron</keyword>
<keyword evidence="9" id="KW-0326">Glycosidase</keyword>
<sequence length="198" mass="22427">MQILRRLKKTYPSVGIVLNYKTPMQLLAAVILSAQATDNQVNKLTKELFKKYKSVGDFAEADLQKFTHEVSKVNFYKNKAKYIVGSAKKIRDEYGGKLPHSIDGITQLPGVARKTANIVLREIYGVVEGIAVDTHVKRVATNLGFTNQKNPDKIEQDLMKLFPKKEWGNVSFLFQAYGRTAMPARGKPKIPDPLLRWY</sequence>
<name>A0A1G2HI66_9BACT</name>
<gene>
    <name evidence="11" type="ORF">A3H51_02860</name>
</gene>
<evidence type="ECO:0000256" key="5">
    <source>
        <dbReference type="ARBA" id="ARBA00022801"/>
    </source>
</evidence>
<evidence type="ECO:0000256" key="8">
    <source>
        <dbReference type="ARBA" id="ARBA00023204"/>
    </source>
</evidence>
<evidence type="ECO:0000313" key="11">
    <source>
        <dbReference type="EMBL" id="OGZ61931.1"/>
    </source>
</evidence>
<dbReference type="PANTHER" id="PTHR10359">
    <property type="entry name" value="A/G-SPECIFIC ADENINE GLYCOSYLASE/ENDONUCLEASE III"/>
    <property type="match status" value="1"/>
</dbReference>
<dbReference type="GO" id="GO:0051539">
    <property type="term" value="F:4 iron, 4 sulfur cluster binding"/>
    <property type="evidence" value="ECO:0007669"/>
    <property type="project" value="UniProtKB-KW"/>
</dbReference>
<dbReference type="InterPro" id="IPR004036">
    <property type="entry name" value="Endonuclease-III-like_CS2"/>
</dbReference>
<evidence type="ECO:0000259" key="10">
    <source>
        <dbReference type="SMART" id="SM00478"/>
    </source>
</evidence>
<accession>A0A1G2HI66</accession>
<dbReference type="Gene3D" id="1.10.1670.10">
    <property type="entry name" value="Helix-hairpin-Helix base-excision DNA repair enzymes (C-terminal)"/>
    <property type="match status" value="1"/>
</dbReference>
<dbReference type="AlphaFoldDB" id="A0A1G2HI66"/>
<dbReference type="SMART" id="SM00478">
    <property type="entry name" value="ENDO3c"/>
    <property type="match status" value="1"/>
</dbReference>
<keyword evidence="3" id="KW-0479">Metal-binding</keyword>
<feature type="domain" description="HhH-GPD" evidence="10">
    <location>
        <begin position="32"/>
        <end position="180"/>
    </location>
</feature>
<keyword evidence="8" id="KW-0234">DNA repair</keyword>
<evidence type="ECO:0000256" key="2">
    <source>
        <dbReference type="ARBA" id="ARBA00022485"/>
    </source>
</evidence>
<dbReference type="STRING" id="1802164.A3H51_02860"/>
<dbReference type="Gene3D" id="1.10.340.30">
    <property type="entry name" value="Hypothetical protein, domain 2"/>
    <property type="match status" value="1"/>
</dbReference>
<dbReference type="PROSITE" id="PS01155">
    <property type="entry name" value="ENDONUCLEASE_III_2"/>
    <property type="match status" value="1"/>
</dbReference>
<dbReference type="FunFam" id="1.10.340.30:FF:000001">
    <property type="entry name" value="Endonuclease III"/>
    <property type="match status" value="1"/>
</dbReference>
<reference evidence="11 12" key="1">
    <citation type="journal article" date="2016" name="Nat. Commun.">
        <title>Thousands of microbial genomes shed light on interconnected biogeochemical processes in an aquifer system.</title>
        <authorList>
            <person name="Anantharaman K."/>
            <person name="Brown C.T."/>
            <person name="Hug L.A."/>
            <person name="Sharon I."/>
            <person name="Castelle C.J."/>
            <person name="Probst A.J."/>
            <person name="Thomas B.C."/>
            <person name="Singh A."/>
            <person name="Wilkins M.J."/>
            <person name="Karaoz U."/>
            <person name="Brodie E.L."/>
            <person name="Williams K.H."/>
            <person name="Hubbard S.S."/>
            <person name="Banfield J.F."/>
        </authorList>
    </citation>
    <scope>NUCLEOTIDE SEQUENCE [LARGE SCALE GENOMIC DNA]</scope>
</reference>
<dbReference type="SUPFAM" id="SSF48150">
    <property type="entry name" value="DNA-glycosylase"/>
    <property type="match status" value="1"/>
</dbReference>
<keyword evidence="5" id="KW-0378">Hydrolase</keyword>
<evidence type="ECO:0000256" key="6">
    <source>
        <dbReference type="ARBA" id="ARBA00023004"/>
    </source>
</evidence>
<keyword evidence="4" id="KW-0227">DNA damage</keyword>
<dbReference type="GO" id="GO:0019104">
    <property type="term" value="F:DNA N-glycosylase activity"/>
    <property type="evidence" value="ECO:0007669"/>
    <property type="project" value="TreeGrafter"/>
</dbReference>
<evidence type="ECO:0000313" key="12">
    <source>
        <dbReference type="Proteomes" id="UP000178509"/>
    </source>
</evidence>
<keyword evidence="2" id="KW-0004">4Fe-4S</keyword>
<evidence type="ECO:0000256" key="9">
    <source>
        <dbReference type="ARBA" id="ARBA00023295"/>
    </source>
</evidence>
<proteinExistence type="inferred from homology"/>
<evidence type="ECO:0000256" key="7">
    <source>
        <dbReference type="ARBA" id="ARBA00023014"/>
    </source>
</evidence>
<dbReference type="CDD" id="cd00056">
    <property type="entry name" value="ENDO3c"/>
    <property type="match status" value="1"/>
</dbReference>
<comment type="caution">
    <text evidence="11">The sequence shown here is derived from an EMBL/GenBank/DDBJ whole genome shotgun (WGS) entry which is preliminary data.</text>
</comment>
<dbReference type="GO" id="GO:0006285">
    <property type="term" value="P:base-excision repair, AP site formation"/>
    <property type="evidence" value="ECO:0007669"/>
    <property type="project" value="TreeGrafter"/>
</dbReference>
<dbReference type="Proteomes" id="UP000178509">
    <property type="component" value="Unassembled WGS sequence"/>
</dbReference>
<dbReference type="PIRSF" id="PIRSF001435">
    <property type="entry name" value="Nth"/>
    <property type="match status" value="1"/>
</dbReference>
<dbReference type="InterPro" id="IPR023170">
    <property type="entry name" value="HhH_base_excis_C"/>
</dbReference>
<dbReference type="EMBL" id="MHOJ01000032">
    <property type="protein sequence ID" value="OGZ61931.1"/>
    <property type="molecule type" value="Genomic_DNA"/>
</dbReference>
<dbReference type="Pfam" id="PF00730">
    <property type="entry name" value="HhH-GPD"/>
    <property type="match status" value="1"/>
</dbReference>